<feature type="signal peptide" evidence="6">
    <location>
        <begin position="1"/>
        <end position="26"/>
    </location>
</feature>
<dbReference type="InterPro" id="IPR002130">
    <property type="entry name" value="Cyclophilin-type_PPIase_dom"/>
</dbReference>
<dbReference type="OrthoDB" id="193499at2759"/>
<evidence type="ECO:0000256" key="1">
    <source>
        <dbReference type="ARBA" id="ARBA00000971"/>
    </source>
</evidence>
<keyword evidence="5" id="KW-0812">Transmembrane</keyword>
<evidence type="ECO:0000256" key="4">
    <source>
        <dbReference type="ARBA" id="ARBA00023235"/>
    </source>
</evidence>
<dbReference type="EC" id="5.2.1.8" evidence="2"/>
<evidence type="ECO:0000256" key="6">
    <source>
        <dbReference type="SAM" id="SignalP"/>
    </source>
</evidence>
<evidence type="ECO:0000256" key="3">
    <source>
        <dbReference type="ARBA" id="ARBA00023110"/>
    </source>
</evidence>
<dbReference type="FunFam" id="2.40.100.10:FF:000001">
    <property type="entry name" value="Peptidyl-prolyl cis-trans isomerase"/>
    <property type="match status" value="1"/>
</dbReference>
<evidence type="ECO:0000313" key="9">
    <source>
        <dbReference type="Proteomes" id="UP000184267"/>
    </source>
</evidence>
<dbReference type="PRINTS" id="PR00153">
    <property type="entry name" value="CSAPPISMRASE"/>
</dbReference>
<dbReference type="GO" id="GO:0005783">
    <property type="term" value="C:endoplasmic reticulum"/>
    <property type="evidence" value="ECO:0007669"/>
    <property type="project" value="TreeGrafter"/>
</dbReference>
<gene>
    <name evidence="8" type="ORF">TRAPUB_4320</name>
</gene>
<evidence type="ECO:0000313" key="8">
    <source>
        <dbReference type="EMBL" id="OJT15772.1"/>
    </source>
</evidence>
<comment type="caution">
    <text evidence="8">The sequence shown here is derived from an EMBL/GenBank/DDBJ whole genome shotgun (WGS) entry which is preliminary data.</text>
</comment>
<dbReference type="GO" id="GO:0016018">
    <property type="term" value="F:cyclosporin A binding"/>
    <property type="evidence" value="ECO:0007669"/>
    <property type="project" value="TreeGrafter"/>
</dbReference>
<accession>A0A1M2W7M6</accession>
<proteinExistence type="predicted"/>
<dbReference type="InterPro" id="IPR029000">
    <property type="entry name" value="Cyclophilin-like_dom_sf"/>
</dbReference>
<dbReference type="Pfam" id="PF00160">
    <property type="entry name" value="Pro_isomerase"/>
    <property type="match status" value="1"/>
</dbReference>
<keyword evidence="5" id="KW-1133">Transmembrane helix</keyword>
<keyword evidence="3" id="KW-0697">Rotamase</keyword>
<keyword evidence="5" id="KW-0472">Membrane</keyword>
<dbReference type="STRING" id="154538.A0A1M2W7M6"/>
<organism evidence="8 9">
    <name type="scientific">Trametes pubescens</name>
    <name type="common">White-rot fungus</name>
    <dbReference type="NCBI Taxonomy" id="154538"/>
    <lineage>
        <taxon>Eukaryota</taxon>
        <taxon>Fungi</taxon>
        <taxon>Dikarya</taxon>
        <taxon>Basidiomycota</taxon>
        <taxon>Agaricomycotina</taxon>
        <taxon>Agaricomycetes</taxon>
        <taxon>Polyporales</taxon>
        <taxon>Polyporaceae</taxon>
        <taxon>Trametes</taxon>
    </lineage>
</organism>
<dbReference type="OMA" id="GRERAHY"/>
<dbReference type="Proteomes" id="UP000184267">
    <property type="component" value="Unassembled WGS sequence"/>
</dbReference>
<keyword evidence="9" id="KW-1185">Reference proteome</keyword>
<dbReference type="AlphaFoldDB" id="A0A1M2W7M6"/>
<feature type="domain" description="PPIase cyclophilin-type" evidence="7">
    <location>
        <begin position="37"/>
        <end position="201"/>
    </location>
</feature>
<sequence>MFFSRLTLGFLLVTVAAFFCAQSVEAAKGPRITHKVYFDIKHGDKDMGRGAQARADTVPKTAENFRALATGVKKDGTALPEGFGYKGSKFHRVIKSFMIQGGDFTRGDGTGGKSIYGDRFADENFKLRHTRPGLLSMANAGKDTNGSQFFITTVITSWLDGRHVVFGEVLEGMDIIYAIEDVPKGAQDRPVEDVVIADSGELPVESATAESKEGDVLIETAATHAEPTAGATSGSETTGVAVPAANETANKEAAATTVKPVEDISEPTGSASSEGWVDVQEGWGFFSYLFFLLVLVGAGFAFWRYNGARYVKLVFSGRERAHYRKVHEEV</sequence>
<dbReference type="PANTHER" id="PTHR11071">
    <property type="entry name" value="PEPTIDYL-PROLYL CIS-TRANS ISOMERASE"/>
    <property type="match status" value="1"/>
</dbReference>
<dbReference type="GO" id="GO:0000324">
    <property type="term" value="C:fungal-type vacuole"/>
    <property type="evidence" value="ECO:0007669"/>
    <property type="project" value="TreeGrafter"/>
</dbReference>
<comment type="catalytic activity">
    <reaction evidence="1">
        <text>[protein]-peptidylproline (omega=180) = [protein]-peptidylproline (omega=0)</text>
        <dbReference type="Rhea" id="RHEA:16237"/>
        <dbReference type="Rhea" id="RHEA-COMP:10747"/>
        <dbReference type="Rhea" id="RHEA-COMP:10748"/>
        <dbReference type="ChEBI" id="CHEBI:83833"/>
        <dbReference type="ChEBI" id="CHEBI:83834"/>
        <dbReference type="EC" id="5.2.1.8"/>
    </reaction>
</comment>
<evidence type="ECO:0000256" key="5">
    <source>
        <dbReference type="SAM" id="Phobius"/>
    </source>
</evidence>
<name>A0A1M2W7M6_TRAPU</name>
<dbReference type="InterPro" id="IPR020892">
    <property type="entry name" value="Cyclophilin-type_PPIase_CS"/>
</dbReference>
<evidence type="ECO:0000256" key="2">
    <source>
        <dbReference type="ARBA" id="ARBA00013194"/>
    </source>
</evidence>
<reference evidence="8 9" key="1">
    <citation type="submission" date="2016-10" db="EMBL/GenBank/DDBJ databases">
        <title>Genome sequence of the basidiomycete white-rot fungus Trametes pubescens.</title>
        <authorList>
            <person name="Makela M.R."/>
            <person name="Granchi Z."/>
            <person name="Peng M."/>
            <person name="De Vries R.P."/>
            <person name="Grigoriev I."/>
            <person name="Riley R."/>
            <person name="Hilden K."/>
        </authorList>
    </citation>
    <scope>NUCLEOTIDE SEQUENCE [LARGE SCALE GENOMIC DNA]</scope>
    <source>
        <strain evidence="8 9">FBCC735</strain>
    </source>
</reference>
<evidence type="ECO:0000259" key="7">
    <source>
        <dbReference type="PROSITE" id="PS50072"/>
    </source>
</evidence>
<dbReference type="GO" id="GO:0003755">
    <property type="term" value="F:peptidyl-prolyl cis-trans isomerase activity"/>
    <property type="evidence" value="ECO:0007669"/>
    <property type="project" value="UniProtKB-KW"/>
</dbReference>
<protein>
    <recommendedName>
        <fullName evidence="2">peptidylprolyl isomerase</fullName>
        <ecNumber evidence="2">5.2.1.8</ecNumber>
    </recommendedName>
</protein>
<dbReference type="PROSITE" id="PS00170">
    <property type="entry name" value="CSA_PPIASE_1"/>
    <property type="match status" value="1"/>
</dbReference>
<dbReference type="GO" id="GO:0006457">
    <property type="term" value="P:protein folding"/>
    <property type="evidence" value="ECO:0007669"/>
    <property type="project" value="InterPro"/>
</dbReference>
<keyword evidence="6" id="KW-0732">Signal</keyword>
<feature type="transmembrane region" description="Helical" evidence="5">
    <location>
        <begin position="283"/>
        <end position="303"/>
    </location>
</feature>
<feature type="chain" id="PRO_5013358758" description="peptidylprolyl isomerase" evidence="6">
    <location>
        <begin position="27"/>
        <end position="330"/>
    </location>
</feature>
<dbReference type="SUPFAM" id="SSF50891">
    <property type="entry name" value="Cyclophilin-like"/>
    <property type="match status" value="1"/>
</dbReference>
<dbReference type="EMBL" id="MNAD01000136">
    <property type="protein sequence ID" value="OJT15772.1"/>
    <property type="molecule type" value="Genomic_DNA"/>
</dbReference>
<keyword evidence="4 8" id="KW-0413">Isomerase</keyword>
<dbReference type="PANTHER" id="PTHR11071:SF561">
    <property type="entry name" value="PEPTIDYL-PROLYL CIS-TRANS ISOMERASE D-RELATED"/>
    <property type="match status" value="1"/>
</dbReference>
<dbReference type="Gene3D" id="2.40.100.10">
    <property type="entry name" value="Cyclophilin-like"/>
    <property type="match status" value="1"/>
</dbReference>
<dbReference type="PROSITE" id="PS50072">
    <property type="entry name" value="CSA_PPIASE_2"/>
    <property type="match status" value="1"/>
</dbReference>